<evidence type="ECO:0000256" key="4">
    <source>
        <dbReference type="PROSITE-ProRule" id="PRU00723"/>
    </source>
</evidence>
<dbReference type="PANTHER" id="PTHR12681:SF0">
    <property type="entry name" value="ZINC FINGER CCCH DOMAIN-CONTAINING PROTEIN 15"/>
    <property type="match status" value="1"/>
</dbReference>
<keyword evidence="2 4" id="KW-0863">Zinc-finger</keyword>
<dbReference type="GO" id="GO:0008270">
    <property type="term" value="F:zinc ion binding"/>
    <property type="evidence" value="ECO:0007669"/>
    <property type="project" value="UniProtKB-KW"/>
</dbReference>
<accession>A0A183SHH6</accession>
<feature type="domain" description="C3H1-type" evidence="5">
    <location>
        <begin position="93"/>
        <end position="130"/>
    </location>
</feature>
<dbReference type="STRING" id="70667.A0A183SHH6"/>
<dbReference type="InterPro" id="IPR036855">
    <property type="entry name" value="Znf_CCCH_sf"/>
</dbReference>
<dbReference type="OrthoDB" id="278280at2759"/>
<dbReference type="EMBL" id="UYSU01032614">
    <property type="protein sequence ID" value="VDL90059.1"/>
    <property type="molecule type" value="Genomic_DNA"/>
</dbReference>
<reference evidence="6 7" key="2">
    <citation type="submission" date="2018-11" db="EMBL/GenBank/DDBJ databases">
        <authorList>
            <consortium name="Pathogen Informatics"/>
        </authorList>
    </citation>
    <scope>NUCLEOTIDE SEQUENCE [LARGE SCALE GENOMIC DNA]</scope>
    <source>
        <strain evidence="6 7">NST_G2</strain>
    </source>
</reference>
<evidence type="ECO:0000256" key="3">
    <source>
        <dbReference type="ARBA" id="ARBA00022833"/>
    </source>
</evidence>
<reference evidence="8" key="1">
    <citation type="submission" date="2016-06" db="UniProtKB">
        <authorList>
            <consortium name="WormBaseParasite"/>
        </authorList>
    </citation>
    <scope>IDENTIFICATION</scope>
</reference>
<evidence type="ECO:0000313" key="8">
    <source>
        <dbReference type="WBParaSite" id="SSLN_0000378601-mRNA-1"/>
    </source>
</evidence>
<keyword evidence="3 4" id="KW-0862">Zinc</keyword>
<feature type="zinc finger region" description="C3H1-type" evidence="4">
    <location>
        <begin position="35"/>
        <end position="62"/>
    </location>
</feature>
<dbReference type="Gene3D" id="4.10.1000.10">
    <property type="entry name" value="Zinc finger, CCCH-type"/>
    <property type="match status" value="1"/>
</dbReference>
<feature type="domain" description="C3H1-type" evidence="5">
    <location>
        <begin position="35"/>
        <end position="62"/>
    </location>
</feature>
<evidence type="ECO:0000313" key="6">
    <source>
        <dbReference type="EMBL" id="VDL90059.1"/>
    </source>
</evidence>
<organism evidence="8">
    <name type="scientific">Schistocephalus solidus</name>
    <name type="common">Tapeworm</name>
    <dbReference type="NCBI Taxonomy" id="70667"/>
    <lineage>
        <taxon>Eukaryota</taxon>
        <taxon>Metazoa</taxon>
        <taxon>Spiralia</taxon>
        <taxon>Lophotrochozoa</taxon>
        <taxon>Platyhelminthes</taxon>
        <taxon>Cestoda</taxon>
        <taxon>Eucestoda</taxon>
        <taxon>Diphyllobothriidea</taxon>
        <taxon>Diphyllobothriidae</taxon>
        <taxon>Schistocephalus</taxon>
    </lineage>
</organism>
<keyword evidence="1 4" id="KW-0479">Metal-binding</keyword>
<name>A0A183SHH6_SCHSO</name>
<sequence>KSAKQQKFVQQVQKQVIYGNKSAKDVSILKIEGVDPKSVLCIFFKQGTCTKGEKCKFSHDLSVERKTEKKNLYEDERGDMEQWDQAQLEDVISKKHGICKYFLDAVEGNKYGWFWECPNGAACHYRHALPPNFVLRKDKKKMDEQKETITLDELIETEVKLQCRFKFF</sequence>
<protein>
    <submittedName>
        <fullName evidence="8">Zinc finger CCCH domain-containing protein 15</fullName>
    </submittedName>
</protein>
<dbReference type="GO" id="GO:0002181">
    <property type="term" value="P:cytoplasmic translation"/>
    <property type="evidence" value="ECO:0007669"/>
    <property type="project" value="TreeGrafter"/>
</dbReference>
<dbReference type="GO" id="GO:0005829">
    <property type="term" value="C:cytosol"/>
    <property type="evidence" value="ECO:0007669"/>
    <property type="project" value="TreeGrafter"/>
</dbReference>
<gene>
    <name evidence="6" type="ORF">SSLN_LOCUS3674</name>
</gene>
<dbReference type="Proteomes" id="UP000275846">
    <property type="component" value="Unassembled WGS sequence"/>
</dbReference>
<evidence type="ECO:0000256" key="1">
    <source>
        <dbReference type="ARBA" id="ARBA00022723"/>
    </source>
</evidence>
<dbReference type="SMART" id="SM00356">
    <property type="entry name" value="ZnF_C3H1"/>
    <property type="match status" value="2"/>
</dbReference>
<keyword evidence="7" id="KW-1185">Reference proteome</keyword>
<dbReference type="PANTHER" id="PTHR12681">
    <property type="entry name" value="ZINC FINGER-CONTAINING PROTEIN P48ZNF"/>
    <property type="match status" value="1"/>
</dbReference>
<dbReference type="AlphaFoldDB" id="A0A183SHH6"/>
<dbReference type="WBParaSite" id="SSLN_0000378601-mRNA-1">
    <property type="protein sequence ID" value="SSLN_0000378601-mRNA-1"/>
    <property type="gene ID" value="SSLN_0000378601"/>
</dbReference>
<proteinExistence type="predicted"/>
<evidence type="ECO:0000256" key="2">
    <source>
        <dbReference type="ARBA" id="ARBA00022771"/>
    </source>
</evidence>
<dbReference type="PROSITE" id="PS50103">
    <property type="entry name" value="ZF_C3H1"/>
    <property type="match status" value="2"/>
</dbReference>
<dbReference type="GO" id="GO:0003729">
    <property type="term" value="F:mRNA binding"/>
    <property type="evidence" value="ECO:0007669"/>
    <property type="project" value="TreeGrafter"/>
</dbReference>
<feature type="zinc finger region" description="C3H1-type" evidence="4">
    <location>
        <begin position="93"/>
        <end position="130"/>
    </location>
</feature>
<evidence type="ECO:0000259" key="5">
    <source>
        <dbReference type="PROSITE" id="PS50103"/>
    </source>
</evidence>
<dbReference type="Pfam" id="PF00642">
    <property type="entry name" value="zf-CCCH"/>
    <property type="match status" value="1"/>
</dbReference>
<evidence type="ECO:0000313" key="7">
    <source>
        <dbReference type="Proteomes" id="UP000275846"/>
    </source>
</evidence>
<dbReference type="SUPFAM" id="SSF90229">
    <property type="entry name" value="CCCH zinc finger"/>
    <property type="match status" value="1"/>
</dbReference>
<dbReference type="InterPro" id="IPR000571">
    <property type="entry name" value="Znf_CCCH"/>
</dbReference>